<feature type="domain" description="Metallo-beta-lactamase" evidence="2">
    <location>
        <begin position="13"/>
        <end position="231"/>
    </location>
</feature>
<dbReference type="RefSeq" id="WP_159754210.1">
    <property type="nucleotide sequence ID" value="NZ_WUQX01000001.1"/>
</dbReference>
<dbReference type="Proteomes" id="UP000460412">
    <property type="component" value="Unassembled WGS sequence"/>
</dbReference>
<dbReference type="SMART" id="SM00849">
    <property type="entry name" value="Lactamase_B"/>
    <property type="match status" value="1"/>
</dbReference>
<dbReference type="InterPro" id="IPR050698">
    <property type="entry name" value="MBL"/>
</dbReference>
<dbReference type="Gene3D" id="3.60.15.10">
    <property type="entry name" value="Ribonuclease Z/Hydroxyacylglutathione hydrolase-like"/>
    <property type="match status" value="1"/>
</dbReference>
<dbReference type="GO" id="GO:0016787">
    <property type="term" value="F:hydrolase activity"/>
    <property type="evidence" value="ECO:0007669"/>
    <property type="project" value="UniProtKB-KW"/>
</dbReference>
<accession>A0A7X3MKG6</accession>
<dbReference type="AlphaFoldDB" id="A0A7X3MKG6"/>
<keyword evidence="5" id="KW-1185">Reference proteome</keyword>
<dbReference type="Pfam" id="PF16661">
    <property type="entry name" value="Lactamase_B_6"/>
    <property type="match status" value="1"/>
</dbReference>
<gene>
    <name evidence="4" type="ORF">GN277_22875</name>
</gene>
<keyword evidence="1 4" id="KW-0378">Hydrolase</keyword>
<feature type="domain" description="Beta-Casp" evidence="3">
    <location>
        <begin position="236"/>
        <end position="360"/>
    </location>
</feature>
<dbReference type="CDD" id="cd16295">
    <property type="entry name" value="TTHA0252-CPSF-like_MBL-fold"/>
    <property type="match status" value="1"/>
</dbReference>
<evidence type="ECO:0000259" key="2">
    <source>
        <dbReference type="SMART" id="SM00849"/>
    </source>
</evidence>
<comment type="caution">
    <text evidence="4">The sequence shown here is derived from an EMBL/GenBank/DDBJ whole genome shotgun (WGS) entry which is preliminary data.</text>
</comment>
<evidence type="ECO:0000259" key="3">
    <source>
        <dbReference type="SMART" id="SM01027"/>
    </source>
</evidence>
<dbReference type="Gene3D" id="3.40.50.10890">
    <property type="match status" value="1"/>
</dbReference>
<dbReference type="InterPro" id="IPR011108">
    <property type="entry name" value="RMMBL"/>
</dbReference>
<dbReference type="Pfam" id="PF10996">
    <property type="entry name" value="Beta-Casp"/>
    <property type="match status" value="1"/>
</dbReference>
<dbReference type="GO" id="GO:0004521">
    <property type="term" value="F:RNA endonuclease activity"/>
    <property type="evidence" value="ECO:0007669"/>
    <property type="project" value="TreeGrafter"/>
</dbReference>
<dbReference type="SUPFAM" id="SSF56281">
    <property type="entry name" value="Metallo-hydrolase/oxidoreductase"/>
    <property type="match status" value="1"/>
</dbReference>
<proteinExistence type="predicted"/>
<dbReference type="PANTHER" id="PTHR11203">
    <property type="entry name" value="CLEAVAGE AND POLYADENYLATION SPECIFICITY FACTOR FAMILY MEMBER"/>
    <property type="match status" value="1"/>
</dbReference>
<evidence type="ECO:0000256" key="1">
    <source>
        <dbReference type="ARBA" id="ARBA00022801"/>
    </source>
</evidence>
<dbReference type="InterPro" id="IPR022712">
    <property type="entry name" value="Beta_Casp"/>
</dbReference>
<organism evidence="4 5">
    <name type="scientific">Sporofaciens musculi</name>
    <dbReference type="NCBI Taxonomy" id="2681861"/>
    <lineage>
        <taxon>Bacteria</taxon>
        <taxon>Bacillati</taxon>
        <taxon>Bacillota</taxon>
        <taxon>Clostridia</taxon>
        <taxon>Lachnospirales</taxon>
        <taxon>Lachnospiraceae</taxon>
        <taxon>Sporofaciens</taxon>
    </lineage>
</organism>
<evidence type="ECO:0000313" key="4">
    <source>
        <dbReference type="EMBL" id="MXP78094.1"/>
    </source>
</evidence>
<name>A0A7X3MKG6_9FIRM</name>
<dbReference type="PANTHER" id="PTHR11203:SF37">
    <property type="entry name" value="INTEGRATOR COMPLEX SUBUNIT 11"/>
    <property type="match status" value="1"/>
</dbReference>
<protein>
    <submittedName>
        <fullName evidence="4">MBL fold metallo-hydrolase</fullName>
    </submittedName>
</protein>
<evidence type="ECO:0000313" key="5">
    <source>
        <dbReference type="Proteomes" id="UP000460412"/>
    </source>
</evidence>
<dbReference type="EMBL" id="WUQX01000001">
    <property type="protein sequence ID" value="MXP78094.1"/>
    <property type="molecule type" value="Genomic_DNA"/>
</dbReference>
<dbReference type="Pfam" id="PF07521">
    <property type="entry name" value="RMMBL"/>
    <property type="match status" value="1"/>
</dbReference>
<reference evidence="4 5" key="1">
    <citation type="submission" date="2019-12" db="EMBL/GenBank/DDBJ databases">
        <title>Sporaefaciens musculi gen. nov., sp. nov., a novel bacterium isolated from the caecum of an obese mouse.</title>
        <authorList>
            <person name="Rasmussen T.S."/>
            <person name="Streidl T."/>
            <person name="Hitch T.C.A."/>
            <person name="Wortmann E."/>
            <person name="Deptula P."/>
            <person name="Hansen M."/>
            <person name="Nielsen D.S."/>
            <person name="Clavel T."/>
            <person name="Vogensen F.K."/>
        </authorList>
    </citation>
    <scope>NUCLEOTIDE SEQUENCE [LARGE SCALE GENOMIC DNA]</scope>
    <source>
        <strain evidence="4 5">WCA-9-b2</strain>
    </source>
</reference>
<sequence>MNLHFLGGAMEIGGSCIYIRIAGRGILLDSGIRQSVFKDPIPDFRTIQERGGVDAIIVSHAHMDHIGTLPIISKAYPSARIYMTAMTEDLTRVLLYDSLKIMKYREDEIPHYSEQDVLAMLGRIHPIGYQTPFPIFDRFTLTFYPAGHIAGAACIYLVTEDGSLFYSGDFSAFSQRTIEGIRIPKLRPDVAIVETTYGNRLHANRMVEEKRLVELVRECILQKKKILIPTFALGRAQEVLLILRMAFLNQELPAVHVFVDGMVRDINQMYVRNPIYLKNALGKRIFNGNEPFYTKEIRPVANTQEREELLAKTEPVVIISSSGMLTGGPSAQYAKLLASSKDASIIITGYQDEESPGRQLLKLLESPEGGSLTIGGRTVPVKCRIEQVGLSAHGDKSEIMSLLERLSSRRIFLVHGNREAIEELGNELAAEDYRRQVYLPECGQEYRIELRRKRKQTAFYPVYTMQMEREFMPEDEKLLWDYWQEHYLGKALSISQIAWIWYGRACDSDEAALARMQDIFRHSNYFSANVRRLFLFEANTREAVAEALAPKELTMQELELKILNIFQEYPYRKIGYHFDRKEALLQFDYPDSQDMENFQEKARIFASETGWNIRINPATNHSAAGILLSLLFGERLLKTSYFQDRKCYSITLSGKDNKKADREASRRFEAETGWRLLINGRAETGWNPLVHGNAGVGVYLDDENIRETYLFVPEDVSVKVVEQNQAFLQIDLAFASLSHRPDKKSLKQDSKGKYLELSFISPMIGRRYQKVIQTLANQTGWRIRIADKVNQNTLFKNIQVLCMKRGITPVKNPSYLPERKTVQVKVRRSLEPEILDLVAKEFQKQTGCGCEMLTV</sequence>
<dbReference type="InterPro" id="IPR036866">
    <property type="entry name" value="RibonucZ/Hydroxyglut_hydro"/>
</dbReference>
<dbReference type="SMART" id="SM01027">
    <property type="entry name" value="Beta-Casp"/>
    <property type="match status" value="1"/>
</dbReference>
<dbReference type="InterPro" id="IPR001279">
    <property type="entry name" value="Metallo-B-lactamas"/>
</dbReference>